<organism evidence="1 2">
    <name type="scientific">Marchantia polymorpha</name>
    <name type="common">Common liverwort</name>
    <name type="synonym">Marchantia aquatica</name>
    <dbReference type="NCBI Taxonomy" id="3197"/>
    <lineage>
        <taxon>Eukaryota</taxon>
        <taxon>Viridiplantae</taxon>
        <taxon>Streptophyta</taxon>
        <taxon>Embryophyta</taxon>
        <taxon>Marchantiophyta</taxon>
        <taxon>Marchantiopsida</taxon>
        <taxon>Marchantiidae</taxon>
        <taxon>Marchantiales</taxon>
        <taxon>Marchantiaceae</taxon>
        <taxon>Marchantia</taxon>
    </lineage>
</organism>
<dbReference type="Proteomes" id="UP000244005">
    <property type="component" value="Unassembled WGS sequence"/>
</dbReference>
<evidence type="ECO:0000313" key="1">
    <source>
        <dbReference type="EMBL" id="PTQ32897.1"/>
    </source>
</evidence>
<sequence>MHTRILCRTPGASLPAFLLASGAWPREPTEDGVQRQRGCRAADARCAMHSHGLELRSAGREPSKSSLVCCDAVV</sequence>
<name>A0A2R6WGC0_MARPO</name>
<keyword evidence="2" id="KW-1185">Reference proteome</keyword>
<gene>
    <name evidence="1" type="ORF">MARPO_0094s0066</name>
</gene>
<reference evidence="2" key="1">
    <citation type="journal article" date="2017" name="Cell">
        <title>Insights into land plant evolution garnered from the Marchantia polymorpha genome.</title>
        <authorList>
            <person name="Bowman J.L."/>
            <person name="Kohchi T."/>
            <person name="Yamato K.T."/>
            <person name="Jenkins J."/>
            <person name="Shu S."/>
            <person name="Ishizaki K."/>
            <person name="Yamaoka S."/>
            <person name="Nishihama R."/>
            <person name="Nakamura Y."/>
            <person name="Berger F."/>
            <person name="Adam C."/>
            <person name="Aki S.S."/>
            <person name="Althoff F."/>
            <person name="Araki T."/>
            <person name="Arteaga-Vazquez M.A."/>
            <person name="Balasubrmanian S."/>
            <person name="Barry K."/>
            <person name="Bauer D."/>
            <person name="Boehm C.R."/>
            <person name="Briginshaw L."/>
            <person name="Caballero-Perez J."/>
            <person name="Catarino B."/>
            <person name="Chen F."/>
            <person name="Chiyoda S."/>
            <person name="Chovatia M."/>
            <person name="Davies K.M."/>
            <person name="Delmans M."/>
            <person name="Demura T."/>
            <person name="Dierschke T."/>
            <person name="Dolan L."/>
            <person name="Dorantes-Acosta A.E."/>
            <person name="Eklund D.M."/>
            <person name="Florent S.N."/>
            <person name="Flores-Sandoval E."/>
            <person name="Fujiyama A."/>
            <person name="Fukuzawa H."/>
            <person name="Galik B."/>
            <person name="Grimanelli D."/>
            <person name="Grimwood J."/>
            <person name="Grossniklaus U."/>
            <person name="Hamada T."/>
            <person name="Haseloff J."/>
            <person name="Hetherington A.J."/>
            <person name="Higo A."/>
            <person name="Hirakawa Y."/>
            <person name="Hundley H.N."/>
            <person name="Ikeda Y."/>
            <person name="Inoue K."/>
            <person name="Inoue S.I."/>
            <person name="Ishida S."/>
            <person name="Jia Q."/>
            <person name="Kakita M."/>
            <person name="Kanazawa T."/>
            <person name="Kawai Y."/>
            <person name="Kawashima T."/>
            <person name="Kennedy M."/>
            <person name="Kinose K."/>
            <person name="Kinoshita T."/>
            <person name="Kohara Y."/>
            <person name="Koide E."/>
            <person name="Komatsu K."/>
            <person name="Kopischke S."/>
            <person name="Kubo M."/>
            <person name="Kyozuka J."/>
            <person name="Lagercrantz U."/>
            <person name="Lin S.S."/>
            <person name="Lindquist E."/>
            <person name="Lipzen A.M."/>
            <person name="Lu C.W."/>
            <person name="De Luna E."/>
            <person name="Martienssen R.A."/>
            <person name="Minamino N."/>
            <person name="Mizutani M."/>
            <person name="Mizutani M."/>
            <person name="Mochizuki N."/>
            <person name="Monte I."/>
            <person name="Mosher R."/>
            <person name="Nagasaki H."/>
            <person name="Nakagami H."/>
            <person name="Naramoto S."/>
            <person name="Nishitani K."/>
            <person name="Ohtani M."/>
            <person name="Okamoto T."/>
            <person name="Okumura M."/>
            <person name="Phillips J."/>
            <person name="Pollak B."/>
            <person name="Reinders A."/>
            <person name="Rovekamp M."/>
            <person name="Sano R."/>
            <person name="Sawa S."/>
            <person name="Schmid M.W."/>
            <person name="Shirakawa M."/>
            <person name="Solano R."/>
            <person name="Spunde A."/>
            <person name="Suetsugu N."/>
            <person name="Sugano S."/>
            <person name="Sugiyama A."/>
            <person name="Sun R."/>
            <person name="Suzuki Y."/>
            <person name="Takenaka M."/>
            <person name="Takezawa D."/>
            <person name="Tomogane H."/>
            <person name="Tsuzuki M."/>
            <person name="Ueda T."/>
            <person name="Umeda M."/>
            <person name="Ward J.M."/>
            <person name="Watanabe Y."/>
            <person name="Yazaki K."/>
            <person name="Yokoyama R."/>
            <person name="Yoshitake Y."/>
            <person name="Yotsui I."/>
            <person name="Zachgo S."/>
            <person name="Schmutz J."/>
        </authorList>
    </citation>
    <scope>NUCLEOTIDE SEQUENCE [LARGE SCALE GENOMIC DNA]</scope>
    <source>
        <strain evidence="2">Tak-1</strain>
    </source>
</reference>
<protein>
    <submittedName>
        <fullName evidence="1">Uncharacterized protein</fullName>
    </submittedName>
</protein>
<dbReference type="AlphaFoldDB" id="A0A2R6WGC0"/>
<dbReference type="EMBL" id="KZ772766">
    <property type="protein sequence ID" value="PTQ32897.1"/>
    <property type="molecule type" value="Genomic_DNA"/>
</dbReference>
<accession>A0A2R6WGC0</accession>
<proteinExistence type="predicted"/>
<evidence type="ECO:0000313" key="2">
    <source>
        <dbReference type="Proteomes" id="UP000244005"/>
    </source>
</evidence>